<reference evidence="2 3" key="1">
    <citation type="submission" date="2017-12" db="EMBL/GenBank/DDBJ databases">
        <title>Integrating genomic resources of turbot (Scophthalmus maximus) in depth evaluation of genetic and physical mapping variation across individuals.</title>
        <authorList>
            <person name="Martinez P."/>
        </authorList>
    </citation>
    <scope>NUCLEOTIDE SEQUENCE [LARGE SCALE GENOMIC DNA]</scope>
</reference>
<gene>
    <name evidence="2" type="ORF">SMAX5B_018959</name>
</gene>
<sequence length="86" mass="8818">MAKAVARLPGSKGDEAHVAVEHLGSSHRTGTRPPANGIACAKPAARSGGRRRRTGARLVVAGDPVGVGDLLCRRSPEEKGELGCPL</sequence>
<proteinExistence type="predicted"/>
<dbReference type="Proteomes" id="UP000246464">
    <property type="component" value="Chromosome 13"/>
</dbReference>
<evidence type="ECO:0000256" key="1">
    <source>
        <dbReference type="SAM" id="MobiDB-lite"/>
    </source>
</evidence>
<protein>
    <submittedName>
        <fullName evidence="2">Uncharacterized protein</fullName>
    </submittedName>
</protein>
<accession>A0A2U9C8H4</accession>
<name>A0A2U9C8H4_SCOMX</name>
<feature type="region of interest" description="Disordered" evidence="1">
    <location>
        <begin position="24"/>
        <end position="53"/>
    </location>
</feature>
<organism evidence="2 3">
    <name type="scientific">Scophthalmus maximus</name>
    <name type="common">Turbot</name>
    <name type="synonym">Psetta maxima</name>
    <dbReference type="NCBI Taxonomy" id="52904"/>
    <lineage>
        <taxon>Eukaryota</taxon>
        <taxon>Metazoa</taxon>
        <taxon>Chordata</taxon>
        <taxon>Craniata</taxon>
        <taxon>Vertebrata</taxon>
        <taxon>Euteleostomi</taxon>
        <taxon>Actinopterygii</taxon>
        <taxon>Neopterygii</taxon>
        <taxon>Teleostei</taxon>
        <taxon>Neoteleostei</taxon>
        <taxon>Acanthomorphata</taxon>
        <taxon>Carangaria</taxon>
        <taxon>Pleuronectiformes</taxon>
        <taxon>Pleuronectoidei</taxon>
        <taxon>Scophthalmidae</taxon>
        <taxon>Scophthalmus</taxon>
    </lineage>
</organism>
<keyword evidence="3" id="KW-1185">Reference proteome</keyword>
<evidence type="ECO:0000313" key="3">
    <source>
        <dbReference type="Proteomes" id="UP000246464"/>
    </source>
</evidence>
<evidence type="ECO:0000313" key="2">
    <source>
        <dbReference type="EMBL" id="AWP12503.1"/>
    </source>
</evidence>
<dbReference type="AlphaFoldDB" id="A0A2U9C8H4"/>
<dbReference type="EMBL" id="CP026255">
    <property type="protein sequence ID" value="AWP12503.1"/>
    <property type="molecule type" value="Genomic_DNA"/>
</dbReference>